<dbReference type="AntiFam" id="ANF00095">
    <property type="entry name" value="Shadow ORF (opposite ABC transporters)"/>
</dbReference>
<sequence length="203" mass="22321">MVGALVEAEILERRRHPSRPLGRRDAGQHHRQRDVLGGGQPRHQVKALEDETDARAPHLRLLVGAQRRHVAAFQPVVADVGAVEQAEQVEQRRFAGTGRAHHGDVLAGVDGQVDAGQRLDRGVAELEAALDAGEFDQRHLFRRAVGDRLDPGLDAGPLERGDDLFAFLQAVEHLGVFPVRQAGLHRPRFECAVLQHQHLAALL</sequence>
<reference evidence="2" key="1">
    <citation type="submission" date="2019-08" db="EMBL/GenBank/DDBJ databases">
        <authorList>
            <person name="Kucharzyk K."/>
            <person name="Murdoch R.W."/>
            <person name="Higgins S."/>
            <person name="Loffler F."/>
        </authorList>
    </citation>
    <scope>NUCLEOTIDE SEQUENCE</scope>
</reference>
<protein>
    <submittedName>
        <fullName evidence="2">Uncharacterized protein</fullName>
    </submittedName>
</protein>
<dbReference type="AlphaFoldDB" id="A0A645G9Q9"/>
<feature type="region of interest" description="Disordered" evidence="1">
    <location>
        <begin position="13"/>
        <end position="42"/>
    </location>
</feature>
<name>A0A645G9Q9_9ZZZZ</name>
<comment type="caution">
    <text evidence="2">The sequence shown here is derived from an EMBL/GenBank/DDBJ whole genome shotgun (WGS) entry which is preliminary data.</text>
</comment>
<dbReference type="EMBL" id="VSSQ01070793">
    <property type="protein sequence ID" value="MPN22539.1"/>
    <property type="molecule type" value="Genomic_DNA"/>
</dbReference>
<organism evidence="2">
    <name type="scientific">bioreactor metagenome</name>
    <dbReference type="NCBI Taxonomy" id="1076179"/>
    <lineage>
        <taxon>unclassified sequences</taxon>
        <taxon>metagenomes</taxon>
        <taxon>ecological metagenomes</taxon>
    </lineage>
</organism>
<evidence type="ECO:0000256" key="1">
    <source>
        <dbReference type="SAM" id="MobiDB-lite"/>
    </source>
</evidence>
<evidence type="ECO:0000313" key="2">
    <source>
        <dbReference type="EMBL" id="MPN22539.1"/>
    </source>
</evidence>
<gene>
    <name evidence="2" type="ORF">SDC9_169922</name>
</gene>
<proteinExistence type="predicted"/>
<accession>A0A645G9Q9</accession>